<evidence type="ECO:0000256" key="33">
    <source>
        <dbReference type="ARBA" id="ARBA00048227"/>
    </source>
</evidence>
<evidence type="ECO:0000256" key="27">
    <source>
        <dbReference type="ARBA" id="ARBA00047438"/>
    </source>
</evidence>
<evidence type="ECO:0000256" key="7">
    <source>
        <dbReference type="ARBA" id="ARBA00022475"/>
    </source>
</evidence>
<evidence type="ECO:0000256" key="11">
    <source>
        <dbReference type="ARBA" id="ARBA00022801"/>
    </source>
</evidence>
<comment type="catalytic activity">
    <reaction evidence="39">
        <text>1-hexadecanoyl-sn-glycero-3-phosphocholine + H2O = sn-glycerol 3-phosphocholine + hexadecanoate + H(+)</text>
        <dbReference type="Rhea" id="RHEA:40435"/>
        <dbReference type="ChEBI" id="CHEBI:7896"/>
        <dbReference type="ChEBI" id="CHEBI:15377"/>
        <dbReference type="ChEBI" id="CHEBI:15378"/>
        <dbReference type="ChEBI" id="CHEBI:16870"/>
        <dbReference type="ChEBI" id="CHEBI:72998"/>
    </reaction>
    <physiologicalReaction direction="left-to-right" evidence="39">
        <dbReference type="Rhea" id="RHEA:40436"/>
    </physiologicalReaction>
</comment>
<evidence type="ECO:0000256" key="3">
    <source>
        <dbReference type="ARBA" id="ARBA00013274"/>
    </source>
</evidence>
<dbReference type="Proteomes" id="UP000492821">
    <property type="component" value="Unassembled WGS sequence"/>
</dbReference>
<evidence type="ECO:0000256" key="43">
    <source>
        <dbReference type="ARBA" id="ARBA00048939"/>
    </source>
</evidence>
<evidence type="ECO:0000256" key="38">
    <source>
        <dbReference type="ARBA" id="ARBA00048613"/>
    </source>
</evidence>
<dbReference type="EC" id="3.1.1.4" evidence="4"/>
<dbReference type="EC" id="3.1.1.3" evidence="5"/>
<comment type="catalytic activity">
    <reaction evidence="29">
        <text>2,3-di-(9Z)-octadecenoyl-sn-glycerol + H2O = 3-(9Z-octadecenoyl)-sn-glycerol + (9Z)-octadecenoate + H(+)</text>
        <dbReference type="Rhea" id="RHEA:42604"/>
        <dbReference type="ChEBI" id="CHEBI:15377"/>
        <dbReference type="ChEBI" id="CHEBI:15378"/>
        <dbReference type="ChEBI" id="CHEBI:30823"/>
        <dbReference type="ChEBI" id="CHEBI:75824"/>
        <dbReference type="ChEBI" id="CHEBI:75938"/>
    </reaction>
    <physiologicalReaction direction="left-to-right" evidence="29">
        <dbReference type="Rhea" id="RHEA:42605"/>
    </physiologicalReaction>
</comment>
<dbReference type="PANTHER" id="PTHR21325:SF31">
    <property type="entry name" value="GH22081P-RELATED"/>
    <property type="match status" value="1"/>
</dbReference>
<reference evidence="49" key="2">
    <citation type="submission" date="2020-10" db="UniProtKB">
        <authorList>
            <consortium name="WormBaseParasite"/>
        </authorList>
    </citation>
    <scope>IDENTIFICATION</scope>
</reference>
<keyword evidence="15" id="KW-0325">Glycoprotein</keyword>
<evidence type="ECO:0000256" key="6">
    <source>
        <dbReference type="ARBA" id="ARBA00015133"/>
    </source>
</evidence>
<evidence type="ECO:0000256" key="40">
    <source>
        <dbReference type="ARBA" id="ARBA00048699"/>
    </source>
</evidence>
<dbReference type="InterPro" id="IPR036514">
    <property type="entry name" value="SGNH_hydro_sf"/>
</dbReference>
<evidence type="ECO:0000256" key="14">
    <source>
        <dbReference type="ARBA" id="ARBA00023136"/>
    </source>
</evidence>
<dbReference type="Pfam" id="PF00657">
    <property type="entry name" value="Lipase_GDSL"/>
    <property type="match status" value="1"/>
</dbReference>
<comment type="catalytic activity">
    <reaction evidence="38">
        <text>1-hexadecanoyl-2-(9Z-octadecenoyl)-sn-glycero-3-phosphoethanolamine + H2O = 1-hexadecanoyl-sn-glycero-3-phosphoethanolamine + (9Z)-octadecenoate + H(+)</text>
        <dbReference type="Rhea" id="RHEA:40911"/>
        <dbReference type="ChEBI" id="CHEBI:15377"/>
        <dbReference type="ChEBI" id="CHEBI:15378"/>
        <dbReference type="ChEBI" id="CHEBI:30823"/>
        <dbReference type="ChEBI" id="CHEBI:73004"/>
        <dbReference type="ChEBI" id="CHEBI:73007"/>
    </reaction>
    <physiologicalReaction direction="left-to-right" evidence="38">
        <dbReference type="Rhea" id="RHEA:40912"/>
    </physiologicalReaction>
</comment>
<comment type="similarity">
    <text evidence="2">Belongs to the 'GDSL' lipolytic enzyme family. Phospholipase B1 subfamily.</text>
</comment>
<evidence type="ECO:0000256" key="42">
    <source>
        <dbReference type="ARBA" id="ARBA00048872"/>
    </source>
</evidence>
<dbReference type="GO" id="GO:0004622">
    <property type="term" value="F:phosphatidylcholine lysophospholipase activity"/>
    <property type="evidence" value="ECO:0007669"/>
    <property type="project" value="UniProtKB-EC"/>
</dbReference>
<organism evidence="48 49">
    <name type="scientific">Panagrellus redivivus</name>
    <name type="common">Microworm</name>
    <dbReference type="NCBI Taxonomy" id="6233"/>
    <lineage>
        <taxon>Eukaryota</taxon>
        <taxon>Metazoa</taxon>
        <taxon>Ecdysozoa</taxon>
        <taxon>Nematoda</taxon>
        <taxon>Chromadorea</taxon>
        <taxon>Rhabditida</taxon>
        <taxon>Tylenchina</taxon>
        <taxon>Panagrolaimomorpha</taxon>
        <taxon>Panagrolaimoidea</taxon>
        <taxon>Panagrolaimidae</taxon>
        <taxon>Panagrellus</taxon>
    </lineage>
</organism>
<evidence type="ECO:0000256" key="19">
    <source>
        <dbReference type="ARBA" id="ARBA00023422"/>
    </source>
</evidence>
<evidence type="ECO:0000256" key="44">
    <source>
        <dbReference type="ARBA" id="ARBA00049363"/>
    </source>
</evidence>
<proteinExistence type="inferred from homology"/>
<comment type="catalytic activity">
    <reaction evidence="37">
        <text>a 1-acyl-sn-glycero-3-phosphocholine + H2O = sn-glycerol 3-phosphocholine + a fatty acid + H(+)</text>
        <dbReference type="Rhea" id="RHEA:15177"/>
        <dbReference type="ChEBI" id="CHEBI:15377"/>
        <dbReference type="ChEBI" id="CHEBI:15378"/>
        <dbReference type="ChEBI" id="CHEBI:16870"/>
        <dbReference type="ChEBI" id="CHEBI:28868"/>
        <dbReference type="ChEBI" id="CHEBI:58168"/>
        <dbReference type="EC" id="3.1.1.5"/>
    </reaction>
    <physiologicalReaction direction="left-to-right" evidence="37">
        <dbReference type="Rhea" id="RHEA:15178"/>
    </physiologicalReaction>
</comment>
<dbReference type="InterPro" id="IPR008265">
    <property type="entry name" value="Lipase_GDSL_AS"/>
</dbReference>
<evidence type="ECO:0000256" key="31">
    <source>
        <dbReference type="ARBA" id="ARBA00048049"/>
    </source>
</evidence>
<comment type="catalytic activity">
    <reaction evidence="18">
        <text>1-hexadecanoyl-2-(9Z,12Z-octadecadienoyl)-sn-glycero-3-phosphocholine + H2O = (9Z,12Z)-octadecadienoate + 1-hexadecanoyl-sn-glycero-3-phosphocholine + H(+)</text>
        <dbReference type="Rhea" id="RHEA:40811"/>
        <dbReference type="ChEBI" id="CHEBI:15377"/>
        <dbReference type="ChEBI" id="CHEBI:15378"/>
        <dbReference type="ChEBI" id="CHEBI:30245"/>
        <dbReference type="ChEBI" id="CHEBI:72998"/>
        <dbReference type="ChEBI" id="CHEBI:73002"/>
    </reaction>
    <physiologicalReaction direction="left-to-right" evidence="18">
        <dbReference type="Rhea" id="RHEA:40812"/>
    </physiologicalReaction>
</comment>
<evidence type="ECO:0000256" key="37">
    <source>
        <dbReference type="ARBA" id="ARBA00048454"/>
    </source>
</evidence>
<evidence type="ECO:0000256" key="45">
    <source>
        <dbReference type="ARBA" id="ARBA00049372"/>
    </source>
</evidence>
<reference evidence="48" key="1">
    <citation type="journal article" date="2013" name="Genetics">
        <title>The draft genome and transcriptome of Panagrellus redivivus are shaped by the harsh demands of a free-living lifestyle.</title>
        <authorList>
            <person name="Srinivasan J."/>
            <person name="Dillman A.R."/>
            <person name="Macchietto M.G."/>
            <person name="Heikkinen L."/>
            <person name="Lakso M."/>
            <person name="Fracchia K.M."/>
            <person name="Antoshechkin I."/>
            <person name="Mortazavi A."/>
            <person name="Wong G."/>
            <person name="Sternberg P.W."/>
        </authorList>
    </citation>
    <scope>NUCLEOTIDE SEQUENCE [LARGE SCALE GENOMIC DNA]</scope>
    <source>
        <strain evidence="48">MT8872</strain>
    </source>
</reference>
<dbReference type="EC" id="3.1.1.5" evidence="3"/>
<comment type="catalytic activity">
    <reaction evidence="27">
        <text>1-(9Z-octadecenoyl)-glycerol + H2O = glycerol + (9Z)-octadecenoate + H(+)</text>
        <dbReference type="Rhea" id="RHEA:38487"/>
        <dbReference type="ChEBI" id="CHEBI:15377"/>
        <dbReference type="ChEBI" id="CHEBI:15378"/>
        <dbReference type="ChEBI" id="CHEBI:17754"/>
        <dbReference type="ChEBI" id="CHEBI:30823"/>
        <dbReference type="ChEBI" id="CHEBI:75342"/>
    </reaction>
    <physiologicalReaction direction="left-to-right" evidence="27">
        <dbReference type="Rhea" id="RHEA:38488"/>
    </physiologicalReaction>
</comment>
<evidence type="ECO:0000256" key="28">
    <source>
        <dbReference type="ARBA" id="ARBA00047459"/>
    </source>
</evidence>
<evidence type="ECO:0000256" key="1">
    <source>
        <dbReference type="ARBA" id="ARBA00004247"/>
    </source>
</evidence>
<dbReference type="PROSITE" id="PS01098">
    <property type="entry name" value="LIPASE_GDSL_SER"/>
    <property type="match status" value="1"/>
</dbReference>
<dbReference type="SUPFAM" id="SSF52266">
    <property type="entry name" value="SGNH hydrolase"/>
    <property type="match status" value="1"/>
</dbReference>
<keyword evidence="48" id="KW-1185">Reference proteome</keyword>
<keyword evidence="10" id="KW-0677">Repeat</keyword>
<keyword evidence="7" id="KW-1003">Cell membrane</keyword>
<dbReference type="WBParaSite" id="Pan_g20742.t1">
    <property type="protein sequence ID" value="Pan_g20742.t1"/>
    <property type="gene ID" value="Pan_g20742"/>
</dbReference>
<keyword evidence="11" id="KW-0378">Hydrolase</keyword>
<keyword evidence="12" id="KW-1133">Transmembrane helix</keyword>
<evidence type="ECO:0000256" key="16">
    <source>
        <dbReference type="ARBA" id="ARBA00023264"/>
    </source>
</evidence>
<comment type="function">
    <text evidence="24">Calcium-independent membrane-associated phospholipase that catalyzes complete diacylation of phospholipids by hydrolyzing both sn-1 and sn-2 fatty acyl chains attached to the glycerol backbone (phospholipase B activity). Has dual phospholipase and lysophospholipase activities toward diacylphospholipids. Preferentially cleaves sn-2 ester bonds over sn-1 bonds. Acts as a lipase toward glycerolipid substrates. Hydrolyzes fatty acyl chains of diacylglycerols with preference for the sn-2 position and of triacylglycerols with not positional selectivity. May also hydrolyze long chain retinyl esters such as retinyl palmitate. May contribute to digestion of dietary phospholipids, glycerolipids and retinoids, facilitating lipid absorption at the brush border.</text>
</comment>
<keyword evidence="13" id="KW-0443">Lipid metabolism</keyword>
<sequence length="388" mass="42218">MKATMWRVVSSTLLIEVLFVANSYGLKDLGVPGFECPNMGPSASVPISAHAVRPADIKIVAALGDSLTAGNGAGAQPGDPLALLLQYRGLSFGGGGDKNLSQHVTIPNILRAFNPSVFGYALGISANDVWAHAHLNLGFPGAESGDLPGQAKKLVQLMNAHKEVDVQNDWKLVNIFIGGNDICAYCQDSLNNSNGPHTPENFANGIRQAVQILKDHLPRTIVSLTGMFNMVMLRQIDHKEVFCQLLHIDECPCESDTSFTDAEIANTSIGYMNAERVLQTSGEFDTTDDFTLVMQPFFQDIVDPPRLANGTVEYEFFAADCFHFSQLGHAVVSKYLWNNIMQPVGSKQTTANLSNVDIALQCPDADCPFIRTTKNSQNCQKYAKTTLY</sequence>
<evidence type="ECO:0000256" key="39">
    <source>
        <dbReference type="ARBA" id="ARBA00048656"/>
    </source>
</evidence>
<comment type="catalytic activity">
    <reaction evidence="41">
        <text>1,3-dihexadecanoyl-2-(9Z-octadecenoyl)glycerol + H2O = 1,3-dihexadecanoylglycerol + (9Z)-octadecenoate + H(+)</text>
        <dbReference type="Rhea" id="RHEA:40983"/>
        <dbReference type="ChEBI" id="CHEBI:15377"/>
        <dbReference type="ChEBI" id="CHEBI:15378"/>
        <dbReference type="ChEBI" id="CHEBI:30823"/>
        <dbReference type="ChEBI" id="CHEBI:75688"/>
        <dbReference type="ChEBI" id="CHEBI:77619"/>
    </reaction>
    <physiologicalReaction direction="left-to-right" evidence="41">
        <dbReference type="Rhea" id="RHEA:40984"/>
    </physiologicalReaction>
</comment>
<accession>A0A7E4ZW18</accession>
<comment type="subcellular location">
    <subcellularLocation>
        <location evidence="1">Apical cell membrane</location>
        <topology evidence="1">Single-pass type I membrane protein</topology>
    </subcellularLocation>
</comment>
<evidence type="ECO:0000256" key="13">
    <source>
        <dbReference type="ARBA" id="ARBA00023098"/>
    </source>
</evidence>
<dbReference type="GO" id="GO:0006644">
    <property type="term" value="P:phospholipid metabolic process"/>
    <property type="evidence" value="ECO:0007669"/>
    <property type="project" value="TreeGrafter"/>
</dbReference>
<evidence type="ECO:0000256" key="23">
    <source>
        <dbReference type="ARBA" id="ARBA00033022"/>
    </source>
</evidence>
<evidence type="ECO:0000256" key="46">
    <source>
        <dbReference type="ARBA" id="ARBA00049461"/>
    </source>
</evidence>
<dbReference type="GO" id="GO:0016324">
    <property type="term" value="C:apical plasma membrane"/>
    <property type="evidence" value="ECO:0007669"/>
    <property type="project" value="UniProtKB-SubCell"/>
</dbReference>
<evidence type="ECO:0000256" key="15">
    <source>
        <dbReference type="ARBA" id="ARBA00023180"/>
    </source>
</evidence>
<evidence type="ECO:0000256" key="9">
    <source>
        <dbReference type="ARBA" id="ARBA00022729"/>
    </source>
</evidence>
<dbReference type="GO" id="GO:0004806">
    <property type="term" value="F:triacylglycerol lipase activity"/>
    <property type="evidence" value="ECO:0007669"/>
    <property type="project" value="UniProtKB-EC"/>
</dbReference>
<evidence type="ECO:0000256" key="18">
    <source>
        <dbReference type="ARBA" id="ARBA00023408"/>
    </source>
</evidence>
<comment type="catalytic activity">
    <reaction evidence="30">
        <text>1-hexadecanoyl-2-(9Z-octadecenoyl)-sn-glycero-3-phospho-(1'-sn-glycerol) + H2O = 1-hexadecanoyl-sn-glycero-3-phospho-(1'-sn-glycerol) + (9Z)-octadecenoate + H(+)</text>
        <dbReference type="Rhea" id="RHEA:40919"/>
        <dbReference type="ChEBI" id="CHEBI:15377"/>
        <dbReference type="ChEBI" id="CHEBI:15378"/>
        <dbReference type="ChEBI" id="CHEBI:30823"/>
        <dbReference type="ChEBI" id="CHEBI:72841"/>
        <dbReference type="ChEBI" id="CHEBI:75158"/>
    </reaction>
    <physiologicalReaction direction="left-to-right" evidence="30">
        <dbReference type="Rhea" id="RHEA:40920"/>
    </physiologicalReaction>
</comment>
<evidence type="ECO:0000256" key="4">
    <source>
        <dbReference type="ARBA" id="ARBA00013278"/>
    </source>
</evidence>
<feature type="chain" id="PRO_5028903891" description="Phospholipase B1, membrane-associated" evidence="47">
    <location>
        <begin position="26"/>
        <end position="388"/>
    </location>
</feature>
<protein>
    <recommendedName>
        <fullName evidence="6">Phospholipase B1, membrane-associated</fullName>
        <ecNumber evidence="5">3.1.1.3</ecNumber>
        <ecNumber evidence="4">3.1.1.4</ecNumber>
        <ecNumber evidence="3">3.1.1.5</ecNumber>
    </recommendedName>
    <alternativeName>
        <fullName evidence="20">Lysophospholipase</fullName>
    </alternativeName>
    <alternativeName>
        <fullName evidence="21">Phospholipase A2</fullName>
    </alternativeName>
    <alternativeName>
        <fullName evidence="23">Phospholipase B/lipase</fullName>
    </alternativeName>
    <alternativeName>
        <fullName evidence="22">Triacylglycerol lipase</fullName>
    </alternativeName>
</protein>
<evidence type="ECO:0000256" key="26">
    <source>
        <dbReference type="ARBA" id="ARBA00047363"/>
    </source>
</evidence>
<evidence type="ECO:0000256" key="41">
    <source>
        <dbReference type="ARBA" id="ARBA00048869"/>
    </source>
</evidence>
<comment type="catalytic activity">
    <reaction evidence="43">
        <text>1-hexadecanoyl-2-(9Z)-octadecenoyl-3-octadecanoyl-sn-glycerol + H2O = 1-hexadecanoyl-3-octadecanoyl-sn-glycerol + (9Z)-octadecenoate + H(+)</text>
        <dbReference type="Rhea" id="RHEA:41103"/>
        <dbReference type="ChEBI" id="CHEBI:15377"/>
        <dbReference type="ChEBI" id="CHEBI:15378"/>
        <dbReference type="ChEBI" id="CHEBI:30823"/>
        <dbReference type="ChEBI" id="CHEBI:77623"/>
        <dbReference type="ChEBI" id="CHEBI:77624"/>
    </reaction>
    <physiologicalReaction direction="left-to-right" evidence="43">
        <dbReference type="Rhea" id="RHEA:41104"/>
    </physiologicalReaction>
</comment>
<evidence type="ECO:0000256" key="30">
    <source>
        <dbReference type="ARBA" id="ARBA00048015"/>
    </source>
</evidence>
<evidence type="ECO:0000256" key="20">
    <source>
        <dbReference type="ARBA" id="ARBA00029723"/>
    </source>
</evidence>
<comment type="catalytic activity">
    <reaction evidence="25">
        <text>1-hexadecanoyl-2-(9Z)-octadecenoyl-3-octadecanoyl-sn-glycerol + H2O = 2-(9Z-octadecenoyl)-3-octadecanoyl-sn-glycerol + hexadecanoate + H(+)</text>
        <dbReference type="Rhea" id="RHEA:41107"/>
        <dbReference type="ChEBI" id="CHEBI:7896"/>
        <dbReference type="ChEBI" id="CHEBI:15377"/>
        <dbReference type="ChEBI" id="CHEBI:15378"/>
        <dbReference type="ChEBI" id="CHEBI:75558"/>
        <dbReference type="ChEBI" id="CHEBI:77623"/>
    </reaction>
    <physiologicalReaction direction="left-to-right" evidence="25">
        <dbReference type="Rhea" id="RHEA:41108"/>
    </physiologicalReaction>
</comment>
<comment type="catalytic activity">
    <reaction evidence="36">
        <text>1,2,3-tri-(9Z-octadecenoyl)-glycerol + H2O = di-(9Z)-octadecenoylglycerol + (9Z)-octadecenoate + H(+)</text>
        <dbReference type="Rhea" id="RHEA:38575"/>
        <dbReference type="ChEBI" id="CHEBI:15377"/>
        <dbReference type="ChEBI" id="CHEBI:15378"/>
        <dbReference type="ChEBI" id="CHEBI:30823"/>
        <dbReference type="ChEBI" id="CHEBI:53753"/>
        <dbReference type="ChEBI" id="CHEBI:75945"/>
    </reaction>
    <physiologicalReaction direction="left-to-right" evidence="36">
        <dbReference type="Rhea" id="RHEA:38576"/>
    </physiologicalReaction>
</comment>
<keyword evidence="16" id="KW-1208">Phospholipid metabolism</keyword>
<evidence type="ECO:0000313" key="49">
    <source>
        <dbReference type="WBParaSite" id="Pan_g20742.t1"/>
    </source>
</evidence>
<comment type="catalytic activity">
    <reaction evidence="34">
        <text>1-hexadecanoyl-2-(9Z,12Z-octadecadienoyl)-sn-glycero-3-phosphocholine + H2O = 2-(9Z,12Z-octadecadienoyl)-sn-glycero-3-phosphocholine + hexadecanoate + H(+)</text>
        <dbReference type="Rhea" id="RHEA:40971"/>
        <dbReference type="ChEBI" id="CHEBI:7896"/>
        <dbReference type="ChEBI" id="CHEBI:15377"/>
        <dbReference type="ChEBI" id="CHEBI:15378"/>
        <dbReference type="ChEBI" id="CHEBI:73002"/>
        <dbReference type="ChEBI" id="CHEBI:76084"/>
    </reaction>
    <physiologicalReaction direction="left-to-right" evidence="34">
        <dbReference type="Rhea" id="RHEA:40972"/>
    </physiologicalReaction>
</comment>
<comment type="catalytic activity">
    <reaction evidence="31">
        <text>a 1-O-alkyl-2-acyl-sn-glycero-3-phosphocholine + H2O = a 1-O-alkyl-sn-glycero-3-phosphocholine + a fatty acid + H(+)</text>
        <dbReference type="Rhea" id="RHEA:36231"/>
        <dbReference type="ChEBI" id="CHEBI:15377"/>
        <dbReference type="ChEBI" id="CHEBI:15378"/>
        <dbReference type="ChEBI" id="CHEBI:28868"/>
        <dbReference type="ChEBI" id="CHEBI:30909"/>
        <dbReference type="ChEBI" id="CHEBI:36702"/>
        <dbReference type="EC" id="3.1.1.4"/>
    </reaction>
    <physiologicalReaction direction="left-to-right" evidence="31">
        <dbReference type="Rhea" id="RHEA:36232"/>
    </physiologicalReaction>
</comment>
<comment type="catalytic activity">
    <reaction evidence="28">
        <text>1-hexadecanoyl-2-(9Z)-octadecenoyl-3-octadecanoyl-sn-glycerol + H2O = 1-hexadecanoyl-2-(9Z-octadecenoyl)-sn-glycerol + octadecanoate + H(+)</text>
        <dbReference type="Rhea" id="RHEA:41111"/>
        <dbReference type="ChEBI" id="CHEBI:15377"/>
        <dbReference type="ChEBI" id="CHEBI:15378"/>
        <dbReference type="ChEBI" id="CHEBI:25629"/>
        <dbReference type="ChEBI" id="CHEBI:75466"/>
        <dbReference type="ChEBI" id="CHEBI:77623"/>
    </reaction>
    <physiologicalReaction direction="left-to-right" evidence="28">
        <dbReference type="Rhea" id="RHEA:41112"/>
    </physiologicalReaction>
</comment>
<keyword evidence="14" id="KW-0472">Membrane</keyword>
<comment type="catalytic activity">
    <reaction evidence="44">
        <text>1,2-dihexadecanoyl-sn-glycero-3-phosphocholine + 2 H2O = sn-glycerol 3-phosphocholine + 2 hexadecanoate + 2 H(+)</text>
        <dbReference type="Rhea" id="RHEA:40975"/>
        <dbReference type="ChEBI" id="CHEBI:7896"/>
        <dbReference type="ChEBI" id="CHEBI:15377"/>
        <dbReference type="ChEBI" id="CHEBI:15378"/>
        <dbReference type="ChEBI" id="CHEBI:16870"/>
        <dbReference type="ChEBI" id="CHEBI:72999"/>
    </reaction>
    <physiologicalReaction direction="left-to-right" evidence="44">
        <dbReference type="Rhea" id="RHEA:40976"/>
    </physiologicalReaction>
</comment>
<keyword evidence="9 47" id="KW-0732">Signal</keyword>
<feature type="signal peptide" evidence="47">
    <location>
        <begin position="1"/>
        <end position="25"/>
    </location>
</feature>
<comment type="catalytic activity">
    <reaction evidence="45">
        <text>1,3-di-(9Z-octadecenoyl)-glycerol + H2O = 1-(9Z-octadecenoyl)-glycerol + (9Z)-octadecenoate + H(+)</text>
        <dbReference type="Rhea" id="RHEA:39939"/>
        <dbReference type="ChEBI" id="CHEBI:15377"/>
        <dbReference type="ChEBI" id="CHEBI:15378"/>
        <dbReference type="ChEBI" id="CHEBI:30823"/>
        <dbReference type="ChEBI" id="CHEBI:75342"/>
        <dbReference type="ChEBI" id="CHEBI:75735"/>
    </reaction>
    <physiologicalReaction direction="left-to-right" evidence="45">
        <dbReference type="Rhea" id="RHEA:39940"/>
    </physiologicalReaction>
</comment>
<dbReference type="InterPro" id="IPR035547">
    <property type="entry name" value="Phospholipase_B"/>
</dbReference>
<evidence type="ECO:0000256" key="21">
    <source>
        <dbReference type="ARBA" id="ARBA00031182"/>
    </source>
</evidence>
<comment type="catalytic activity">
    <reaction evidence="42">
        <text>1-O-hexadecyl-2-(9Z)-octadecenoyl-sn-glycero-3-phosphocholine + H2O = 1-O-hexadecyl-sn-glycero-3-phosphocholine + (9Z)-octadecenoate + H(+)</text>
        <dbReference type="Rhea" id="RHEA:40915"/>
        <dbReference type="ChEBI" id="CHEBI:15377"/>
        <dbReference type="ChEBI" id="CHEBI:15378"/>
        <dbReference type="ChEBI" id="CHEBI:30823"/>
        <dbReference type="ChEBI" id="CHEBI:34112"/>
        <dbReference type="ChEBI" id="CHEBI:64496"/>
    </reaction>
    <physiologicalReaction direction="left-to-right" evidence="42">
        <dbReference type="Rhea" id="RHEA:40916"/>
    </physiologicalReaction>
</comment>
<comment type="catalytic activity">
    <reaction evidence="19">
        <text>a 1,2-diacyl-sn-glycero-3-phosphocholine + H2O = a 1-acyl-sn-glycero-3-phosphocholine + a fatty acid + H(+)</text>
        <dbReference type="Rhea" id="RHEA:15801"/>
        <dbReference type="ChEBI" id="CHEBI:15377"/>
        <dbReference type="ChEBI" id="CHEBI:15378"/>
        <dbReference type="ChEBI" id="CHEBI:28868"/>
        <dbReference type="ChEBI" id="CHEBI:57643"/>
        <dbReference type="ChEBI" id="CHEBI:58168"/>
        <dbReference type="EC" id="3.1.1.4"/>
    </reaction>
    <physiologicalReaction direction="left-to-right" evidence="19">
        <dbReference type="Rhea" id="RHEA:15802"/>
    </physiologicalReaction>
</comment>
<evidence type="ECO:0000256" key="8">
    <source>
        <dbReference type="ARBA" id="ARBA00022692"/>
    </source>
</evidence>
<evidence type="ECO:0000313" key="48">
    <source>
        <dbReference type="Proteomes" id="UP000492821"/>
    </source>
</evidence>
<evidence type="ECO:0000256" key="10">
    <source>
        <dbReference type="ARBA" id="ARBA00022737"/>
    </source>
</evidence>
<dbReference type="InterPro" id="IPR038885">
    <property type="entry name" value="PLB1"/>
</dbReference>
<evidence type="ECO:0000256" key="22">
    <source>
        <dbReference type="ARBA" id="ARBA00031485"/>
    </source>
</evidence>
<evidence type="ECO:0000256" key="12">
    <source>
        <dbReference type="ARBA" id="ARBA00022989"/>
    </source>
</evidence>
<evidence type="ECO:0000256" key="5">
    <source>
        <dbReference type="ARBA" id="ARBA00013279"/>
    </source>
</evidence>
<comment type="catalytic activity">
    <reaction evidence="32">
        <text>1,2-di-(9Z-octadecenoyl)-sn-glycero-3-phosphocholine + H2O = 1-(9Z-octadecenoyl)-sn-glycero-3-phosphocholine + (9Z)-octadecenoate + H(+)</text>
        <dbReference type="Rhea" id="RHEA:40923"/>
        <dbReference type="ChEBI" id="CHEBI:15377"/>
        <dbReference type="ChEBI" id="CHEBI:15378"/>
        <dbReference type="ChEBI" id="CHEBI:28610"/>
        <dbReference type="ChEBI" id="CHEBI:30823"/>
        <dbReference type="ChEBI" id="CHEBI:74669"/>
    </reaction>
    <physiologicalReaction direction="left-to-right" evidence="32">
        <dbReference type="Rhea" id="RHEA:40924"/>
    </physiologicalReaction>
</comment>
<comment type="catalytic activity">
    <reaction evidence="17">
        <text>a triacylglycerol + H2O = a diacylglycerol + a fatty acid + H(+)</text>
        <dbReference type="Rhea" id="RHEA:12044"/>
        <dbReference type="ChEBI" id="CHEBI:15377"/>
        <dbReference type="ChEBI" id="CHEBI:15378"/>
        <dbReference type="ChEBI" id="CHEBI:17855"/>
        <dbReference type="ChEBI" id="CHEBI:18035"/>
        <dbReference type="ChEBI" id="CHEBI:28868"/>
        <dbReference type="EC" id="3.1.1.3"/>
    </reaction>
    <physiologicalReaction direction="left-to-right" evidence="17">
        <dbReference type="Rhea" id="RHEA:12045"/>
    </physiologicalReaction>
</comment>
<dbReference type="FunFam" id="3.40.50.1110:FF:000017">
    <property type="entry name" value="Protein CBG05119"/>
    <property type="match status" value="1"/>
</dbReference>
<evidence type="ECO:0000256" key="29">
    <source>
        <dbReference type="ARBA" id="ARBA00048011"/>
    </source>
</evidence>
<dbReference type="PANTHER" id="PTHR21325">
    <property type="entry name" value="PHOSPHOLIPASE B, PLB1"/>
    <property type="match status" value="1"/>
</dbReference>
<evidence type="ECO:0000256" key="2">
    <source>
        <dbReference type="ARBA" id="ARBA00009979"/>
    </source>
</evidence>
<evidence type="ECO:0000256" key="47">
    <source>
        <dbReference type="SAM" id="SignalP"/>
    </source>
</evidence>
<evidence type="ECO:0000256" key="32">
    <source>
        <dbReference type="ARBA" id="ARBA00048058"/>
    </source>
</evidence>
<comment type="catalytic activity">
    <reaction evidence="26">
        <text>1,3-dihexadecanoyl-2-(9Z-octadecenoyl)glycerol + H2O = 1-hexadecanoyl-2-(9Z-octadecenoyl)-glycerol + hexadecanoate + H(+)</text>
        <dbReference type="Rhea" id="RHEA:40979"/>
        <dbReference type="ChEBI" id="CHEBI:7896"/>
        <dbReference type="ChEBI" id="CHEBI:15377"/>
        <dbReference type="ChEBI" id="CHEBI:15378"/>
        <dbReference type="ChEBI" id="CHEBI:75585"/>
        <dbReference type="ChEBI" id="CHEBI:75688"/>
    </reaction>
    <physiologicalReaction direction="left-to-right" evidence="26">
        <dbReference type="Rhea" id="RHEA:40980"/>
    </physiologicalReaction>
</comment>
<evidence type="ECO:0000256" key="35">
    <source>
        <dbReference type="ARBA" id="ARBA00048374"/>
    </source>
</evidence>
<evidence type="ECO:0000256" key="17">
    <source>
        <dbReference type="ARBA" id="ARBA00023369"/>
    </source>
</evidence>
<comment type="catalytic activity">
    <reaction evidence="46">
        <text>2-(9Z-octadecenoyl)-glycerol + H2O = glycerol + (9Z)-octadecenoate + H(+)</text>
        <dbReference type="Rhea" id="RHEA:38491"/>
        <dbReference type="ChEBI" id="CHEBI:15377"/>
        <dbReference type="ChEBI" id="CHEBI:15378"/>
        <dbReference type="ChEBI" id="CHEBI:17754"/>
        <dbReference type="ChEBI" id="CHEBI:30823"/>
        <dbReference type="ChEBI" id="CHEBI:73990"/>
    </reaction>
    <physiologicalReaction direction="left-to-right" evidence="46">
        <dbReference type="Rhea" id="RHEA:38492"/>
    </physiologicalReaction>
</comment>
<evidence type="ECO:0000256" key="24">
    <source>
        <dbReference type="ARBA" id="ARBA00045916"/>
    </source>
</evidence>
<evidence type="ECO:0000256" key="25">
    <source>
        <dbReference type="ARBA" id="ARBA00047324"/>
    </source>
</evidence>
<dbReference type="InterPro" id="IPR001087">
    <property type="entry name" value="GDSL"/>
</dbReference>
<comment type="catalytic activity">
    <reaction evidence="33">
        <text>1,2-dihexadecanoyl-sn-glycero-3-phosphocholine + H2O = 1-hexadecanoyl-sn-glycero-3-phosphocholine + hexadecanoate + H(+)</text>
        <dbReference type="Rhea" id="RHEA:41223"/>
        <dbReference type="ChEBI" id="CHEBI:7896"/>
        <dbReference type="ChEBI" id="CHEBI:15377"/>
        <dbReference type="ChEBI" id="CHEBI:15378"/>
        <dbReference type="ChEBI" id="CHEBI:72998"/>
        <dbReference type="ChEBI" id="CHEBI:72999"/>
    </reaction>
    <physiologicalReaction direction="left-to-right" evidence="33">
        <dbReference type="Rhea" id="RHEA:41224"/>
    </physiologicalReaction>
</comment>
<dbReference type="Gene3D" id="3.40.50.1110">
    <property type="entry name" value="SGNH hydrolase"/>
    <property type="match status" value="1"/>
</dbReference>
<keyword evidence="8" id="KW-0812">Transmembrane</keyword>
<dbReference type="AlphaFoldDB" id="A0A7E4ZW18"/>
<dbReference type="GO" id="GO:0004623">
    <property type="term" value="F:phospholipase A2 activity"/>
    <property type="evidence" value="ECO:0007669"/>
    <property type="project" value="UniProtKB-EC"/>
</dbReference>
<comment type="catalytic activity">
    <reaction evidence="40">
        <text>1-hexadecanoyl-2-(9Z-octadecenoyl)-sn-glycero-3-phosphocholine + H2O = 1-hexadecanoyl-sn-glycero-3-phosphocholine + (9Z)-octadecenoate + H(+)</text>
        <dbReference type="Rhea" id="RHEA:38779"/>
        <dbReference type="ChEBI" id="CHEBI:15377"/>
        <dbReference type="ChEBI" id="CHEBI:15378"/>
        <dbReference type="ChEBI" id="CHEBI:30823"/>
        <dbReference type="ChEBI" id="CHEBI:72998"/>
        <dbReference type="ChEBI" id="CHEBI:73001"/>
    </reaction>
    <physiologicalReaction direction="left-to-right" evidence="40">
        <dbReference type="Rhea" id="RHEA:38780"/>
    </physiologicalReaction>
</comment>
<name>A0A7E4ZW18_PANRE</name>
<comment type="catalytic activity">
    <reaction evidence="35">
        <text>1-octadecanoyl-2-(9Z,12Z)-octadecadienoyl-sn-glycerol + H2O = 1-octadecanoyl-sn-glycerol + (9Z,12Z)-octadecadienoate + H(+)</text>
        <dbReference type="Rhea" id="RHEA:40927"/>
        <dbReference type="ChEBI" id="CHEBI:15377"/>
        <dbReference type="ChEBI" id="CHEBI:15378"/>
        <dbReference type="ChEBI" id="CHEBI:30245"/>
        <dbReference type="ChEBI" id="CHEBI:75550"/>
        <dbReference type="ChEBI" id="CHEBI:77097"/>
    </reaction>
    <physiologicalReaction direction="left-to-right" evidence="35">
        <dbReference type="Rhea" id="RHEA:40928"/>
    </physiologicalReaction>
</comment>
<evidence type="ECO:0000256" key="34">
    <source>
        <dbReference type="ARBA" id="ARBA00048362"/>
    </source>
</evidence>
<evidence type="ECO:0000256" key="36">
    <source>
        <dbReference type="ARBA" id="ARBA00048386"/>
    </source>
</evidence>
<dbReference type="CDD" id="cd01824">
    <property type="entry name" value="Phospholipase_B_like"/>
    <property type="match status" value="1"/>
</dbReference>